<sequence>MTWHLGAYGSFYLLRFVLISPSRAFLSSRSEHRDTRDWSNLVAEQCGEAGSSSIGVGLGEEKHASGSCRERWFVWQSRRRLRFEAAGHGSYKPLASRSHATMNM</sequence>
<keyword evidence="1" id="KW-0732">Signal</keyword>
<dbReference type="EMBL" id="JAGPXD010000001">
    <property type="protein sequence ID" value="KAH7375773.1"/>
    <property type="molecule type" value="Genomic_DNA"/>
</dbReference>
<feature type="signal peptide" evidence="1">
    <location>
        <begin position="1"/>
        <end position="24"/>
    </location>
</feature>
<gene>
    <name evidence="2" type="ORF">B0T11DRAFT_13115</name>
</gene>
<accession>A0A8K0TNY7</accession>
<organism evidence="2 3">
    <name type="scientific">Plectosphaerella cucumerina</name>
    <dbReference type="NCBI Taxonomy" id="40658"/>
    <lineage>
        <taxon>Eukaryota</taxon>
        <taxon>Fungi</taxon>
        <taxon>Dikarya</taxon>
        <taxon>Ascomycota</taxon>
        <taxon>Pezizomycotina</taxon>
        <taxon>Sordariomycetes</taxon>
        <taxon>Hypocreomycetidae</taxon>
        <taxon>Glomerellales</taxon>
        <taxon>Plectosphaerellaceae</taxon>
        <taxon>Plectosphaerella</taxon>
    </lineage>
</organism>
<evidence type="ECO:0008006" key="4">
    <source>
        <dbReference type="Google" id="ProtNLM"/>
    </source>
</evidence>
<dbReference type="Proteomes" id="UP000813385">
    <property type="component" value="Unassembled WGS sequence"/>
</dbReference>
<evidence type="ECO:0000313" key="2">
    <source>
        <dbReference type="EMBL" id="KAH7375773.1"/>
    </source>
</evidence>
<comment type="caution">
    <text evidence="2">The sequence shown here is derived from an EMBL/GenBank/DDBJ whole genome shotgun (WGS) entry which is preliminary data.</text>
</comment>
<keyword evidence="3" id="KW-1185">Reference proteome</keyword>
<reference evidence="2" key="1">
    <citation type="journal article" date="2021" name="Nat. Commun.">
        <title>Genetic determinants of endophytism in the Arabidopsis root mycobiome.</title>
        <authorList>
            <person name="Mesny F."/>
            <person name="Miyauchi S."/>
            <person name="Thiergart T."/>
            <person name="Pickel B."/>
            <person name="Atanasova L."/>
            <person name="Karlsson M."/>
            <person name="Huettel B."/>
            <person name="Barry K.W."/>
            <person name="Haridas S."/>
            <person name="Chen C."/>
            <person name="Bauer D."/>
            <person name="Andreopoulos W."/>
            <person name="Pangilinan J."/>
            <person name="LaButti K."/>
            <person name="Riley R."/>
            <person name="Lipzen A."/>
            <person name="Clum A."/>
            <person name="Drula E."/>
            <person name="Henrissat B."/>
            <person name="Kohler A."/>
            <person name="Grigoriev I.V."/>
            <person name="Martin F.M."/>
            <person name="Hacquard S."/>
        </authorList>
    </citation>
    <scope>NUCLEOTIDE SEQUENCE</scope>
    <source>
        <strain evidence="2">MPI-CAGE-AT-0016</strain>
    </source>
</reference>
<name>A0A8K0TNY7_9PEZI</name>
<evidence type="ECO:0000256" key="1">
    <source>
        <dbReference type="SAM" id="SignalP"/>
    </source>
</evidence>
<proteinExistence type="predicted"/>
<evidence type="ECO:0000313" key="3">
    <source>
        <dbReference type="Proteomes" id="UP000813385"/>
    </source>
</evidence>
<dbReference type="AlphaFoldDB" id="A0A8K0TNY7"/>
<protein>
    <recommendedName>
        <fullName evidence="4">Secreted protein</fullName>
    </recommendedName>
</protein>
<feature type="chain" id="PRO_5035433297" description="Secreted protein" evidence="1">
    <location>
        <begin position="25"/>
        <end position="104"/>
    </location>
</feature>